<organism evidence="1 2">
    <name type="scientific">Roseiconus lacunae</name>
    <dbReference type="NCBI Taxonomy" id="2605694"/>
    <lineage>
        <taxon>Bacteria</taxon>
        <taxon>Pseudomonadati</taxon>
        <taxon>Planctomycetota</taxon>
        <taxon>Planctomycetia</taxon>
        <taxon>Pirellulales</taxon>
        <taxon>Pirellulaceae</taxon>
        <taxon>Roseiconus</taxon>
    </lineage>
</organism>
<evidence type="ECO:0008006" key="3">
    <source>
        <dbReference type="Google" id="ProtNLM"/>
    </source>
</evidence>
<name>A0ABT7PQJ9_9BACT</name>
<dbReference type="EMBL" id="JASZZN010000021">
    <property type="protein sequence ID" value="MDM4018406.1"/>
    <property type="molecule type" value="Genomic_DNA"/>
</dbReference>
<comment type="caution">
    <text evidence="1">The sequence shown here is derived from an EMBL/GenBank/DDBJ whole genome shotgun (WGS) entry which is preliminary data.</text>
</comment>
<proteinExistence type="predicted"/>
<gene>
    <name evidence="1" type="ORF">QTN89_23340</name>
</gene>
<protein>
    <recommendedName>
        <fullName evidence="3">Lipoprotein</fullName>
    </recommendedName>
</protein>
<evidence type="ECO:0000313" key="2">
    <source>
        <dbReference type="Proteomes" id="UP001239462"/>
    </source>
</evidence>
<evidence type="ECO:0000313" key="1">
    <source>
        <dbReference type="EMBL" id="MDM4018406.1"/>
    </source>
</evidence>
<accession>A0ABT7PQJ9</accession>
<keyword evidence="2" id="KW-1185">Reference proteome</keyword>
<dbReference type="Proteomes" id="UP001239462">
    <property type="component" value="Unassembled WGS sequence"/>
</dbReference>
<dbReference type="PROSITE" id="PS51257">
    <property type="entry name" value="PROKAR_LIPOPROTEIN"/>
    <property type="match status" value="1"/>
</dbReference>
<reference evidence="1 2" key="1">
    <citation type="submission" date="2023-06" db="EMBL/GenBank/DDBJ databases">
        <title>Roseiconus lacunae JC819 isolated from Gulf of Mannar region, Tamil Nadu.</title>
        <authorList>
            <person name="Pk S."/>
            <person name="Ch S."/>
            <person name="Ch V.R."/>
        </authorList>
    </citation>
    <scope>NUCLEOTIDE SEQUENCE [LARGE SCALE GENOMIC DNA]</scope>
    <source>
        <strain evidence="1 2">JC819</strain>
    </source>
</reference>
<dbReference type="RefSeq" id="WP_230777980.1">
    <property type="nucleotide sequence ID" value="NZ_CP141221.1"/>
</dbReference>
<sequence>MNKRPLMIVLALLVLTSAGGCTPFRNFFFGRGAQCGGVCGKPLLPLRRNVPLTVAPAPTCNTAPTYQTPAYNPQPAYGTPYVAAPSNACGTCAPADPCAPAYAYSPYDGGVVGNGVNSGYYNNGQWYPREYQSNYGYYGPGYRVDKDGNRIVFEEPLPPGVISAE</sequence>